<reference evidence="9 10" key="1">
    <citation type="submission" date="2019-03" db="EMBL/GenBank/DDBJ databases">
        <authorList>
            <person name="Gaulin E."/>
            <person name="Dumas B."/>
        </authorList>
    </citation>
    <scope>NUCLEOTIDE SEQUENCE [LARGE SCALE GENOMIC DNA]</scope>
    <source>
        <strain evidence="9">CBS 568.67</strain>
    </source>
</reference>
<gene>
    <name evidence="9" type="primary">Aste57867_5030</name>
    <name evidence="8" type="ORF">As57867_005017</name>
    <name evidence="9" type="ORF">ASTE57867_5030</name>
</gene>
<dbReference type="OrthoDB" id="3689at2759"/>
<dbReference type="GO" id="GO:0005524">
    <property type="term" value="F:ATP binding"/>
    <property type="evidence" value="ECO:0007669"/>
    <property type="project" value="UniProtKB-KW"/>
</dbReference>
<dbReference type="Proteomes" id="UP000332933">
    <property type="component" value="Unassembled WGS sequence"/>
</dbReference>
<dbReference type="InterPro" id="IPR029056">
    <property type="entry name" value="Ribokinase-like"/>
</dbReference>
<evidence type="ECO:0000256" key="2">
    <source>
        <dbReference type="ARBA" id="ARBA00012104"/>
    </source>
</evidence>
<dbReference type="EMBL" id="CAADRA010001505">
    <property type="protein sequence ID" value="VFT82111.1"/>
    <property type="molecule type" value="Genomic_DNA"/>
</dbReference>
<protein>
    <recommendedName>
        <fullName evidence="2">pyridoxal kinase</fullName>
        <ecNumber evidence="2">2.7.1.35</ecNumber>
    </recommendedName>
</protein>
<reference evidence="8" key="2">
    <citation type="submission" date="2019-06" db="EMBL/GenBank/DDBJ databases">
        <title>Genomics analysis of Aphanomyces spp. identifies a new class of oomycete effector associated with host adaptation.</title>
        <authorList>
            <person name="Gaulin E."/>
        </authorList>
    </citation>
    <scope>NUCLEOTIDE SEQUENCE</scope>
    <source>
        <strain evidence="8">CBS 578.67</strain>
    </source>
</reference>
<dbReference type="CDD" id="cd01173">
    <property type="entry name" value="pyridoxal_pyridoxamine_kinase"/>
    <property type="match status" value="1"/>
</dbReference>
<dbReference type="SUPFAM" id="SSF53613">
    <property type="entry name" value="Ribokinase-like"/>
    <property type="match status" value="1"/>
</dbReference>
<dbReference type="NCBIfam" id="TIGR00687">
    <property type="entry name" value="pyridox_kin"/>
    <property type="match status" value="1"/>
</dbReference>
<evidence type="ECO:0000256" key="3">
    <source>
        <dbReference type="ARBA" id="ARBA00022679"/>
    </source>
</evidence>
<dbReference type="GO" id="GO:0005829">
    <property type="term" value="C:cytosol"/>
    <property type="evidence" value="ECO:0007669"/>
    <property type="project" value="TreeGrafter"/>
</dbReference>
<evidence type="ECO:0000256" key="5">
    <source>
        <dbReference type="ARBA" id="ARBA00022777"/>
    </source>
</evidence>
<dbReference type="Gene3D" id="3.40.1190.20">
    <property type="match status" value="1"/>
</dbReference>
<evidence type="ECO:0000256" key="6">
    <source>
        <dbReference type="ARBA" id="ARBA00022840"/>
    </source>
</evidence>
<comment type="similarity">
    <text evidence="1">Belongs to the pyridoxine kinase family.</text>
</comment>
<keyword evidence="4" id="KW-0547">Nucleotide-binding</keyword>
<evidence type="ECO:0000313" key="10">
    <source>
        <dbReference type="Proteomes" id="UP000332933"/>
    </source>
</evidence>
<dbReference type="Pfam" id="PF08543">
    <property type="entry name" value="Phos_pyr_kin"/>
    <property type="match status" value="1"/>
</dbReference>
<dbReference type="InterPro" id="IPR013749">
    <property type="entry name" value="PM/HMP-P_kinase-1"/>
</dbReference>
<dbReference type="GO" id="GO:0009443">
    <property type="term" value="P:pyridoxal 5'-phosphate salvage"/>
    <property type="evidence" value="ECO:0007669"/>
    <property type="project" value="InterPro"/>
</dbReference>
<sequence>MLTLIFVQNIPNFEPTRAENFRTILIDLIKGKAASSIPENWMAEETNFARVLSIQSHVVHGYVGNRSAVFPMQLLGLEVDVLNTVHFSNHTGYKKFRGQRMDGEQLLDIVAGLEENDLLHYSHLLTGYVGNPSLLRAITTTLAKLRDQNPSLIYVCDPVMGDDNKLYVAPELGASSSVPSVIPTRRLTLVDIYRDEVLPFADIITPNQFECELLSGMPLTGDADFIAASLKLHALGPRIVVVSSFVSSPDAPTLWLYASERHAESGLSNQYKMEIPRLQAYYSGTGDLFAALLLAWLTKYPYNLKHVLENIVATIQAVMKRTNDAQSANRELRLVQSRRDIESPTIAIRVQLLHCPITHVFVDTRLVTADRADVTAALTAAGVTVIPLIHTASTVTSTRFDGVANAVTATSSPTGGDVSWLDTCAALGVLPVNALFLTEAAPVQEADAIAEFNVAGDLASALALVATRNHKA</sequence>
<organism evidence="9 10">
    <name type="scientific">Aphanomyces stellatus</name>
    <dbReference type="NCBI Taxonomy" id="120398"/>
    <lineage>
        <taxon>Eukaryota</taxon>
        <taxon>Sar</taxon>
        <taxon>Stramenopiles</taxon>
        <taxon>Oomycota</taxon>
        <taxon>Saprolegniomycetes</taxon>
        <taxon>Saprolegniales</taxon>
        <taxon>Verrucalvaceae</taxon>
        <taxon>Aphanomyces</taxon>
    </lineage>
</organism>
<keyword evidence="5" id="KW-0418">Kinase</keyword>
<keyword evidence="3" id="KW-0808">Transferase</keyword>
<feature type="domain" description="Pyridoxamine kinase/Phosphomethylpyrimidine kinase" evidence="7">
    <location>
        <begin position="189"/>
        <end position="300"/>
    </location>
</feature>
<dbReference type="PANTHER" id="PTHR10534">
    <property type="entry name" value="PYRIDOXAL KINASE"/>
    <property type="match status" value="1"/>
</dbReference>
<proteinExistence type="inferred from homology"/>
<dbReference type="EMBL" id="VJMH01001504">
    <property type="protein sequence ID" value="KAF0711772.1"/>
    <property type="molecule type" value="Genomic_DNA"/>
</dbReference>
<evidence type="ECO:0000313" key="9">
    <source>
        <dbReference type="EMBL" id="VFT82111.1"/>
    </source>
</evidence>
<evidence type="ECO:0000256" key="4">
    <source>
        <dbReference type="ARBA" id="ARBA00022741"/>
    </source>
</evidence>
<keyword evidence="6" id="KW-0067">ATP-binding</keyword>
<dbReference type="EC" id="2.7.1.35" evidence="2"/>
<dbReference type="GO" id="GO:0008478">
    <property type="term" value="F:pyridoxal kinase activity"/>
    <property type="evidence" value="ECO:0007669"/>
    <property type="project" value="UniProtKB-EC"/>
</dbReference>
<dbReference type="InterPro" id="IPR004625">
    <property type="entry name" value="PyrdxlKinase"/>
</dbReference>
<name>A0A485KG95_9STRA</name>
<evidence type="ECO:0000259" key="7">
    <source>
        <dbReference type="Pfam" id="PF08543"/>
    </source>
</evidence>
<evidence type="ECO:0000313" key="8">
    <source>
        <dbReference type="EMBL" id="KAF0711772.1"/>
    </source>
</evidence>
<evidence type="ECO:0000256" key="1">
    <source>
        <dbReference type="ARBA" id="ARBA00008805"/>
    </source>
</evidence>
<accession>A0A485KG95</accession>
<keyword evidence="10" id="KW-1185">Reference proteome</keyword>
<dbReference type="AlphaFoldDB" id="A0A485KG95"/>
<dbReference type="PANTHER" id="PTHR10534:SF2">
    <property type="entry name" value="PYRIDOXAL KINASE"/>
    <property type="match status" value="1"/>
</dbReference>